<evidence type="ECO:0000313" key="3">
    <source>
        <dbReference type="Proteomes" id="UP001565435"/>
    </source>
</evidence>
<protein>
    <recommendedName>
        <fullName evidence="4">DUF2207 domain-containing protein</fullName>
    </recommendedName>
</protein>
<keyword evidence="3" id="KW-1185">Reference proteome</keyword>
<comment type="caution">
    <text evidence="2">The sequence shown here is derived from an EMBL/GenBank/DDBJ whole genome shotgun (WGS) entry which is preliminary data.</text>
</comment>
<feature type="transmembrane region" description="Helical" evidence="1">
    <location>
        <begin position="96"/>
        <end position="118"/>
    </location>
</feature>
<dbReference type="EMBL" id="JBGBYS010000021">
    <property type="protein sequence ID" value="MEY9259982.1"/>
    <property type="molecule type" value="Genomic_DNA"/>
</dbReference>
<evidence type="ECO:0008006" key="4">
    <source>
        <dbReference type="Google" id="ProtNLM"/>
    </source>
</evidence>
<reference evidence="2 3" key="1">
    <citation type="submission" date="2024-07" db="EMBL/GenBank/DDBJ databases">
        <title>Mealworm larvae gut microbial communities from Newark, Delaware, USA.</title>
        <authorList>
            <person name="Blenner M."/>
        </authorList>
    </citation>
    <scope>NUCLEOTIDE SEQUENCE [LARGE SCALE GENOMIC DNA]</scope>
    <source>
        <strain evidence="2 3">UD i117</strain>
    </source>
</reference>
<name>A0ABV4ENA9_BREEP</name>
<keyword evidence="1" id="KW-0812">Transmembrane</keyword>
<organism evidence="2 3">
    <name type="scientific">Brevibacterium epidermidis</name>
    <dbReference type="NCBI Taxonomy" id="1698"/>
    <lineage>
        <taxon>Bacteria</taxon>
        <taxon>Bacillati</taxon>
        <taxon>Actinomycetota</taxon>
        <taxon>Actinomycetes</taxon>
        <taxon>Micrococcales</taxon>
        <taxon>Brevibacteriaceae</taxon>
        <taxon>Brevibacterium</taxon>
    </lineage>
</organism>
<accession>A0ABV4ENA9</accession>
<evidence type="ECO:0000313" key="2">
    <source>
        <dbReference type="EMBL" id="MEY9259982.1"/>
    </source>
</evidence>
<evidence type="ECO:0000256" key="1">
    <source>
        <dbReference type="SAM" id="Phobius"/>
    </source>
</evidence>
<keyword evidence="1" id="KW-0472">Membrane</keyword>
<feature type="transmembrane region" description="Helical" evidence="1">
    <location>
        <begin position="130"/>
        <end position="157"/>
    </location>
</feature>
<gene>
    <name evidence="2" type="ORF">ABH903_003020</name>
</gene>
<dbReference type="RefSeq" id="WP_370036943.1">
    <property type="nucleotide sequence ID" value="NZ_JBGBYS010000021.1"/>
</dbReference>
<dbReference type="Proteomes" id="UP001565435">
    <property type="component" value="Unassembled WGS sequence"/>
</dbReference>
<proteinExistence type="predicted"/>
<keyword evidence="1" id="KW-1133">Transmembrane helix</keyword>
<sequence>MHRVAIAHRESPLYPCRNGLISICHTGLNDCGTHSQHCDERAAEAVDNSHNDGAVLADENNYHPQTKLVIRNIGHAVSTPERGERILIPESKGAKIAYIAVASVSVLLVGFCIFVWVWAGTIEDGWISAYAAAVVVSVVCVPIALVPFGWSLGLSIVRAAERRKSRRHQTKPRAELCSMNSPIEIRFFPDWGRKEPLWSHDTDDIAVRASALPISADLADDLHAYMDFWSSHFNPVVDYPDSGWDSEGNRQWFIDEGNRLIRELSGELGGRAIISDDRDPDDR</sequence>